<evidence type="ECO:0000256" key="6">
    <source>
        <dbReference type="SAM" id="Phobius"/>
    </source>
</evidence>
<evidence type="ECO:0000256" key="4">
    <source>
        <dbReference type="ARBA" id="ARBA00022989"/>
    </source>
</evidence>
<comment type="caution">
    <text evidence="8">The sequence shown here is derived from an EMBL/GenBank/DDBJ whole genome shotgun (WGS) entry which is preliminary data.</text>
</comment>
<dbReference type="SUPFAM" id="SSF103473">
    <property type="entry name" value="MFS general substrate transporter"/>
    <property type="match status" value="1"/>
</dbReference>
<dbReference type="InterPro" id="IPR001958">
    <property type="entry name" value="Tet-R_TetA/multi-R_MdtG-like"/>
</dbReference>
<evidence type="ECO:0000259" key="7">
    <source>
        <dbReference type="PROSITE" id="PS50850"/>
    </source>
</evidence>
<dbReference type="Gene3D" id="1.20.1250.20">
    <property type="entry name" value="MFS general substrate transporter like domains"/>
    <property type="match status" value="2"/>
</dbReference>
<protein>
    <submittedName>
        <fullName evidence="8">MFS transporter</fullName>
    </submittedName>
</protein>
<dbReference type="PRINTS" id="PR01035">
    <property type="entry name" value="TCRTETA"/>
</dbReference>
<dbReference type="Proteomes" id="UP000274515">
    <property type="component" value="Unassembled WGS sequence"/>
</dbReference>
<keyword evidence="5 6" id="KW-0472">Membrane</keyword>
<dbReference type="PANTHER" id="PTHR42718">
    <property type="entry name" value="MAJOR FACILITATOR SUPERFAMILY MULTIDRUG TRANSPORTER MFSC"/>
    <property type="match status" value="1"/>
</dbReference>
<evidence type="ECO:0000256" key="1">
    <source>
        <dbReference type="ARBA" id="ARBA00004651"/>
    </source>
</evidence>
<feature type="transmembrane region" description="Helical" evidence="6">
    <location>
        <begin position="229"/>
        <end position="248"/>
    </location>
</feature>
<evidence type="ECO:0000256" key="3">
    <source>
        <dbReference type="ARBA" id="ARBA00022692"/>
    </source>
</evidence>
<keyword evidence="9" id="KW-1185">Reference proteome</keyword>
<reference evidence="8 9" key="1">
    <citation type="submission" date="2018-11" db="EMBL/GenBank/DDBJ databases">
        <title>Saccharopolyspora rhizosphaerae sp. nov., an actinomycete isolated from rhizosphere soil in Thailand.</title>
        <authorList>
            <person name="Intra B."/>
            <person name="Euanorasetr J."/>
            <person name="Take A."/>
            <person name="Inahashi Y."/>
            <person name="Mori M."/>
            <person name="Panbangred W."/>
            <person name="Matsumoto A."/>
        </authorList>
    </citation>
    <scope>NUCLEOTIDE SEQUENCE [LARGE SCALE GENOMIC DNA]</scope>
    <source>
        <strain evidence="8 9">H219</strain>
    </source>
</reference>
<feature type="transmembrane region" description="Helical" evidence="6">
    <location>
        <begin position="156"/>
        <end position="173"/>
    </location>
</feature>
<dbReference type="PROSITE" id="PS50850">
    <property type="entry name" value="MFS"/>
    <property type="match status" value="1"/>
</dbReference>
<feature type="transmembrane region" description="Helical" evidence="6">
    <location>
        <begin position="281"/>
        <end position="302"/>
    </location>
</feature>
<evidence type="ECO:0000256" key="5">
    <source>
        <dbReference type="ARBA" id="ARBA00023136"/>
    </source>
</evidence>
<organism evidence="8 9">
    <name type="scientific">Saccharopolyspora rhizosphaerae</name>
    <dbReference type="NCBI Taxonomy" id="2492662"/>
    <lineage>
        <taxon>Bacteria</taxon>
        <taxon>Bacillati</taxon>
        <taxon>Actinomycetota</taxon>
        <taxon>Actinomycetes</taxon>
        <taxon>Pseudonocardiales</taxon>
        <taxon>Pseudonocardiaceae</taxon>
        <taxon>Saccharopolyspora</taxon>
    </lineage>
</organism>
<keyword evidence="4 6" id="KW-1133">Transmembrane helix</keyword>
<dbReference type="OrthoDB" id="5241931at2"/>
<dbReference type="RefSeq" id="WP_125088070.1">
    <property type="nucleotide sequence ID" value="NZ_RSAA01000001.1"/>
</dbReference>
<feature type="transmembrane region" description="Helical" evidence="6">
    <location>
        <begin position="314"/>
        <end position="338"/>
    </location>
</feature>
<accession>A0A3R8Q7Q4</accession>
<gene>
    <name evidence="8" type="ORF">EIL87_00215</name>
</gene>
<feature type="transmembrane region" description="Helical" evidence="6">
    <location>
        <begin position="344"/>
        <end position="364"/>
    </location>
</feature>
<proteinExistence type="predicted"/>
<dbReference type="PANTHER" id="PTHR42718:SF9">
    <property type="entry name" value="MAJOR FACILITATOR SUPERFAMILY MULTIDRUG TRANSPORTER MFSC"/>
    <property type="match status" value="1"/>
</dbReference>
<evidence type="ECO:0000256" key="2">
    <source>
        <dbReference type="ARBA" id="ARBA00022448"/>
    </source>
</evidence>
<feature type="transmembrane region" description="Helical" evidence="6">
    <location>
        <begin position="72"/>
        <end position="92"/>
    </location>
</feature>
<dbReference type="InterPro" id="IPR011701">
    <property type="entry name" value="MFS"/>
</dbReference>
<evidence type="ECO:0000313" key="8">
    <source>
        <dbReference type="EMBL" id="RRO20368.1"/>
    </source>
</evidence>
<feature type="transmembrane region" description="Helical" evidence="6">
    <location>
        <begin position="193"/>
        <end position="217"/>
    </location>
</feature>
<dbReference type="AlphaFoldDB" id="A0A3R8Q7Q4"/>
<dbReference type="EMBL" id="RSAA01000001">
    <property type="protein sequence ID" value="RRO20368.1"/>
    <property type="molecule type" value="Genomic_DNA"/>
</dbReference>
<feature type="transmembrane region" description="Helical" evidence="6">
    <location>
        <begin position="255"/>
        <end position="275"/>
    </location>
</feature>
<dbReference type="GO" id="GO:0005886">
    <property type="term" value="C:plasma membrane"/>
    <property type="evidence" value="ECO:0007669"/>
    <property type="project" value="UniProtKB-SubCell"/>
</dbReference>
<dbReference type="Pfam" id="PF07690">
    <property type="entry name" value="MFS_1"/>
    <property type="match status" value="1"/>
</dbReference>
<dbReference type="InterPro" id="IPR020846">
    <property type="entry name" value="MFS_dom"/>
</dbReference>
<dbReference type="InterPro" id="IPR036259">
    <property type="entry name" value="MFS_trans_sf"/>
</dbReference>
<sequence>MNPRIALYVGGLLGPFGAGIVAAMLPELAADYQVTPGLAATSTTTYLLPFALVMLVSGNLGERWGSTRTIRAAYIGYAVVALLGALAPWFWLFQLTRALQGVANAFTTPLLLAKIAAGAPRQRLGRAMGAYGAMQAIGQTTAPLVGGLAAETAWQLAFLGVAVVAAALAVSPLPPDTAAQRRPPALRDAWTPVVLLSGAVAAIAWMCSAGLPFLVAFRLDDAFALSPGARGLALTAYGIAGALAARLTGSAVDRFGVRTTLITGVLVNAIAVAAVGTLDRLPVVVLAWAAAGVCGQLILVAVHSTVLGGTGGGGAISVVTAWRFLGMSAAPAVFTGLYHQGAALGFGVAGLLLALLIPVVSIWWPRPRPATG</sequence>
<keyword evidence="2" id="KW-0813">Transport</keyword>
<feature type="transmembrane region" description="Helical" evidence="6">
    <location>
        <begin position="5"/>
        <end position="25"/>
    </location>
</feature>
<name>A0A3R8Q7Q4_9PSEU</name>
<keyword evidence="3 6" id="KW-0812">Transmembrane</keyword>
<evidence type="ECO:0000313" key="9">
    <source>
        <dbReference type="Proteomes" id="UP000274515"/>
    </source>
</evidence>
<feature type="domain" description="Major facilitator superfamily (MFS) profile" evidence="7">
    <location>
        <begin position="3"/>
        <end position="368"/>
    </location>
</feature>
<feature type="transmembrane region" description="Helical" evidence="6">
    <location>
        <begin position="37"/>
        <end position="60"/>
    </location>
</feature>
<dbReference type="GO" id="GO:0022857">
    <property type="term" value="F:transmembrane transporter activity"/>
    <property type="evidence" value="ECO:0007669"/>
    <property type="project" value="InterPro"/>
</dbReference>
<comment type="subcellular location">
    <subcellularLocation>
        <location evidence="1">Cell membrane</location>
        <topology evidence="1">Multi-pass membrane protein</topology>
    </subcellularLocation>
</comment>